<keyword evidence="2" id="KW-1133">Transmembrane helix</keyword>
<evidence type="ECO:0000313" key="3">
    <source>
        <dbReference type="EMBL" id="SEA84326.1"/>
    </source>
</evidence>
<dbReference type="RefSeq" id="WP_092351004.1">
    <property type="nucleotide sequence ID" value="NZ_FNQN01000021.1"/>
</dbReference>
<keyword evidence="4" id="KW-1185">Reference proteome</keyword>
<keyword evidence="1" id="KW-0175">Coiled coil</keyword>
<reference evidence="3 4" key="1">
    <citation type="submission" date="2016-10" db="EMBL/GenBank/DDBJ databases">
        <authorList>
            <person name="de Groot N.N."/>
        </authorList>
    </citation>
    <scope>NUCLEOTIDE SEQUENCE [LARGE SCALE GENOMIC DNA]</scope>
    <source>
        <strain evidence="3 4">DSM 7343</strain>
    </source>
</reference>
<feature type="transmembrane region" description="Helical" evidence="2">
    <location>
        <begin position="143"/>
        <end position="162"/>
    </location>
</feature>
<evidence type="ECO:0000256" key="1">
    <source>
        <dbReference type="SAM" id="Coils"/>
    </source>
</evidence>
<feature type="coiled-coil region" evidence="1">
    <location>
        <begin position="186"/>
        <end position="255"/>
    </location>
</feature>
<name>A0A1H4EHB8_9BACT</name>
<dbReference type="AlphaFoldDB" id="A0A1H4EHB8"/>
<organism evidence="3 4">
    <name type="scientific">Desulfuromusa kysingii</name>
    <dbReference type="NCBI Taxonomy" id="37625"/>
    <lineage>
        <taxon>Bacteria</taxon>
        <taxon>Pseudomonadati</taxon>
        <taxon>Thermodesulfobacteriota</taxon>
        <taxon>Desulfuromonadia</taxon>
        <taxon>Desulfuromonadales</taxon>
        <taxon>Geopsychrobacteraceae</taxon>
        <taxon>Desulfuromusa</taxon>
    </lineage>
</organism>
<keyword evidence="2" id="KW-0812">Transmembrane</keyword>
<dbReference type="STRING" id="37625.SAMN05660420_03379"/>
<gene>
    <name evidence="3" type="ORF">SAMN05660420_03379</name>
</gene>
<sequence length="260" mass="30456">MIVRWKTIKEHRGDYFVEYHPACSSMYLAILTIVYTIPISEKSVVVKIIEKEFKLWIQQFPIPLMASARDASDSLICLRPIHSEHFLSGFIDEGIIQSSWNLKGDTWFPKYQKEDHYRKQIYSDLDSITREDIDLKIDHQRKIAKTGWVIVFVWAVIIPSLIALLGFFNLFFVGVIALTYSLFRAVKKALEMLGALKKTKAQKEKEKEELSKEHHHYHCKLNPNGFLQLRTENLEKEIREKIQKESQEIKNSEQINESDS</sequence>
<evidence type="ECO:0000313" key="4">
    <source>
        <dbReference type="Proteomes" id="UP000199409"/>
    </source>
</evidence>
<proteinExistence type="predicted"/>
<dbReference type="OrthoDB" id="6154367at2"/>
<evidence type="ECO:0000256" key="2">
    <source>
        <dbReference type="SAM" id="Phobius"/>
    </source>
</evidence>
<dbReference type="Proteomes" id="UP000199409">
    <property type="component" value="Unassembled WGS sequence"/>
</dbReference>
<protein>
    <submittedName>
        <fullName evidence="3">Uncharacterized protein</fullName>
    </submittedName>
</protein>
<accession>A0A1H4EHB8</accession>
<keyword evidence="2" id="KW-0472">Membrane</keyword>
<dbReference type="EMBL" id="FNQN01000021">
    <property type="protein sequence ID" value="SEA84326.1"/>
    <property type="molecule type" value="Genomic_DNA"/>
</dbReference>